<name>A0ABY5Y3F2_9BACT</name>
<evidence type="ECO:0000313" key="3">
    <source>
        <dbReference type="Proteomes" id="UP001058120"/>
    </source>
</evidence>
<dbReference type="RefSeq" id="WP_334315835.1">
    <property type="nucleotide sequence ID" value="NZ_CP065938.1"/>
</dbReference>
<keyword evidence="3" id="KW-1185">Reference proteome</keyword>
<keyword evidence="1" id="KW-0472">Membrane</keyword>
<evidence type="ECO:0000256" key="1">
    <source>
        <dbReference type="SAM" id="Phobius"/>
    </source>
</evidence>
<proteinExistence type="predicted"/>
<sequence length="1054" mass="122163">MQMNSFFFDKQDKIFLESVNNSIECSKTLESHYQQEIHPNGIIDMCISQEIRMATAVISLLDRLQTNNIDERLIALNNLHNEVLLTSRTKFRRNTARVLIEIMKELIRTYGNEEKQLQLAHDFRIAATGKPTIVRKLLRRYHLLEMPEAWNQLVFDHHIHDANTKGRKSPTHLIMDAWVKGIRSLTVIYYNYIKPETAYELLEASKIMGIKVRIGLLYNIIYRHRLIDFIWVPQGLYGTDEFLDFIAEPDMQALMQDARQISRWREKFIFKIVDEWNQNLKNKINEEFSLDLSPISTEEYKKFVSIGQSSVLHLAELIHDDAKKTLTERVSVIKEKMQHTSDPQELQILTNQLNNYDKLTTEYFLELLEDCEHLIEKELIAEVLTEEDLDKIPSIVKYSPHQLVYRLKQVHSNSYIVLNLANTTPEEVINLLWDTDGEITHLEIFNVYDWQKGRSKHIAEINELMVAINKNNTPLLKSILLKLIETCKKSAEITLFDEDHEHLLSAASNADEFADKSKIQEYRDNPKLRPVTLEERVKALQQILSNIPTVINYYRGKKLFTRIGTDSTSRVGRLAGMGLAYIQCLPARTIKELKKSSNESRMIIPIRKEVRLVETYILPHNNEKVSWFCKLLRKIPLIKKLTYKKIKTYTDFETDTSVFNNGNCSYALEDFSSDKGDIVTLGGKGLRTTNGFVASTPKNTLHKYNYLNSNLSNFIKVFIGYVSALYSFQDTQDIAFLAWWGALIWFIITGVRNIFQAILGVGGLQRSPLMRWNNYVSWSRLCDSLMYTGISVILLESIVRVDFLEQTCGITASNNPLLSFTVISLVNGFYIMGHNYIRGLQTEAIIGNFFRSFLAIPISLVYNNIFFSFLLAIGVHNAVELVVACSAITSKMASDTGAALVEGYADKNSNVWFRQWDYKLAFEKLYTQFTKLELHFPEKGCLELLKNPQELLNNLKQVDKQLYTSMIINALDLMYLYYYQPRSNSTLRNIIKNISENEKLVMLRMQYVLLCHKDVSQLFIDETLGENFAKALSFYLDTHQQYLKQLQKICQIEY</sequence>
<keyword evidence="1" id="KW-0812">Transmembrane</keyword>
<gene>
    <name evidence="2" type="ORF">JBF11_02630</name>
</gene>
<accession>A0ABY5Y3F2</accession>
<reference evidence="2" key="1">
    <citation type="submission" date="2020-12" db="EMBL/GenBank/DDBJ databases">
        <title>Taurinivorans muris gen. nov., sp. nov., fundamental and realized metabolic niche of a ubiquitous sulfidogenic bacterium in the murine intestine.</title>
        <authorList>
            <person name="Ye H."/>
            <person name="Hanson B.T."/>
            <person name="Loy A."/>
        </authorList>
    </citation>
    <scope>NUCLEOTIDE SEQUENCE</scope>
    <source>
        <strain evidence="2">LT0009</strain>
    </source>
</reference>
<evidence type="ECO:0000313" key="2">
    <source>
        <dbReference type="EMBL" id="UWX06232.1"/>
    </source>
</evidence>
<keyword evidence="1" id="KW-1133">Transmembrane helix</keyword>
<protein>
    <submittedName>
        <fullName evidence="2">Uncharacterized protein</fullName>
    </submittedName>
</protein>
<dbReference type="Proteomes" id="UP001058120">
    <property type="component" value="Chromosome"/>
</dbReference>
<dbReference type="EMBL" id="CP065938">
    <property type="protein sequence ID" value="UWX06232.1"/>
    <property type="molecule type" value="Genomic_DNA"/>
</dbReference>
<feature type="transmembrane region" description="Helical" evidence="1">
    <location>
        <begin position="816"/>
        <end position="837"/>
    </location>
</feature>
<feature type="transmembrane region" description="Helical" evidence="1">
    <location>
        <begin position="849"/>
        <end position="873"/>
    </location>
</feature>
<organism evidence="2 3">
    <name type="scientific">Taurinivorans muris</name>
    <dbReference type="NCBI Taxonomy" id="2787751"/>
    <lineage>
        <taxon>Bacteria</taxon>
        <taxon>Pseudomonadati</taxon>
        <taxon>Thermodesulfobacteriota</taxon>
        <taxon>Desulfovibrionia</taxon>
        <taxon>Desulfovibrionales</taxon>
        <taxon>Desulfovibrionaceae</taxon>
        <taxon>Taurinivorans</taxon>
    </lineage>
</organism>
<feature type="transmembrane region" description="Helical" evidence="1">
    <location>
        <begin position="737"/>
        <end position="764"/>
    </location>
</feature>
<feature type="transmembrane region" description="Helical" evidence="1">
    <location>
        <begin position="785"/>
        <end position="804"/>
    </location>
</feature>